<keyword evidence="6" id="KW-0808">Transferase</keyword>
<comment type="subcellular location">
    <subcellularLocation>
        <location evidence="1">Nucleus</location>
    </subcellularLocation>
</comment>
<reference evidence="18" key="1">
    <citation type="journal article" date="2011" name="Nat. Genet.">
        <title>The Arabidopsis lyrata genome sequence and the basis of rapid genome size change.</title>
        <authorList>
            <person name="Hu T.T."/>
            <person name="Pattyn P."/>
            <person name="Bakker E.G."/>
            <person name="Cao J."/>
            <person name="Cheng J.-F."/>
            <person name="Clark R.M."/>
            <person name="Fahlgren N."/>
            <person name="Fawcett J.A."/>
            <person name="Grimwood J."/>
            <person name="Gundlach H."/>
            <person name="Haberer G."/>
            <person name="Hollister J.D."/>
            <person name="Ossowski S."/>
            <person name="Ottilar R.P."/>
            <person name="Salamov A.A."/>
            <person name="Schneeberger K."/>
            <person name="Spannagl M."/>
            <person name="Wang X."/>
            <person name="Yang L."/>
            <person name="Nasrallah M.E."/>
            <person name="Bergelson J."/>
            <person name="Carrington J.C."/>
            <person name="Gaut B.S."/>
            <person name="Schmutz J."/>
            <person name="Mayer K.F.X."/>
            <person name="Van de Peer Y."/>
            <person name="Grigoriev I.V."/>
            <person name="Nordborg M."/>
            <person name="Weigel D."/>
            <person name="Guo Y.-L."/>
        </authorList>
    </citation>
    <scope>NUCLEOTIDE SEQUENCE [LARGE SCALE GENOMIC DNA]</scope>
    <source>
        <strain evidence="18">cv. MN47</strain>
    </source>
</reference>
<feature type="domain" description="THIF-type NAD/FAD binding fold" evidence="14">
    <location>
        <begin position="4"/>
        <end position="394"/>
    </location>
</feature>
<proteinExistence type="inferred from homology"/>
<dbReference type="SUPFAM" id="SSF69572">
    <property type="entry name" value="Activating enzymes of the ubiquitin-like proteins"/>
    <property type="match status" value="1"/>
</dbReference>
<dbReference type="InterPro" id="IPR045886">
    <property type="entry name" value="ThiF/MoeB/HesA"/>
</dbReference>
<evidence type="ECO:0000256" key="3">
    <source>
        <dbReference type="ARBA" id="ARBA00004906"/>
    </source>
</evidence>
<dbReference type="InterPro" id="IPR028077">
    <property type="entry name" value="UAE_UbL_dom"/>
</dbReference>
<evidence type="ECO:0000256" key="12">
    <source>
        <dbReference type="ARBA" id="ARBA00023242"/>
    </source>
</evidence>
<feature type="domain" description="Ubiquitin/SUMO-activating enzyme ubiquitin-like" evidence="16">
    <location>
        <begin position="431"/>
        <end position="520"/>
    </location>
</feature>
<dbReference type="GO" id="GO:0005524">
    <property type="term" value="F:ATP binding"/>
    <property type="evidence" value="ECO:0007669"/>
    <property type="project" value="UniProtKB-KW"/>
</dbReference>
<protein>
    <submittedName>
        <fullName evidence="17">Sumo-activating enzyme 2</fullName>
    </submittedName>
</protein>
<dbReference type="FunFam" id="3.40.50.720:FF:000864">
    <property type="entry name" value="SUMO-activating enzyme subunit"/>
    <property type="match status" value="1"/>
</dbReference>
<gene>
    <name evidence="17" type="primary">SAE2</name>
    <name evidence="17" type="ORF">ARALYDRAFT_481012</name>
</gene>
<sequence>MATQQQQSAIKGAKVLMVGAGGIGCELLKTLALSGFEDIHIIDMDTIEVSNLNRQFLFRRSHVGQSKAKVARDAVLRFRPHINIRSYHANVKNPEFDVDFFKQFDVVLNGLDNLDARRHVNRLCLAADVPLVESGTTGFLGQVTVHIKGKTECYECQTKPAPKTYPVCTITSTPTKFVHCIVWAKDLLFAKLFGDKNQDNDLNVRSNNSASSSKETEDVFERSEDEDIEHSNIEAALSNEETWKNRRRPRPIYSKDVLPESLTQQNGSTHNCSVTDGDSMVSVMPSLGLKNPQELWGLTQNSLVFIEALMLFFAKRKKEIGHLTFDKDDQLAVEFVTAAANIRAESFGIPLHSLFEAKGIAGNIVHAVATTNAIIAGLIVIEAIKVLKKDVDKFRMTYCLEHPSKKLLLMPIEPYEPNPACYVCSKTPLVLEINTRKSKLRDLVDRIVKAKLGMNLPLIMHGNSLLYEVGDDLDDIMVANYNANLEKYLSELPSPILNGSILTVEDLQQELSCKINVKHRFYSEILNPVSNSVWFLIILPSTFPKLFHFIKSRNQDELSSDIILGFSNGLIDLSILYLFCFCHREEFDEEKEPEGMVLSGWTQSPATNGESASTSNNENPVDVTESSSGSETASKKRKLSEPEPSNHNKETENVESEDDDIMEVENPMMVSKKKIRVE</sequence>
<comment type="pathway">
    <text evidence="3">Protein modification; protein ubiquitination.</text>
</comment>
<comment type="pathway">
    <text evidence="2">Protein modification; protein sumoylation.</text>
</comment>
<dbReference type="STRING" id="81972.D7LBD8"/>
<evidence type="ECO:0000256" key="7">
    <source>
        <dbReference type="ARBA" id="ARBA00022723"/>
    </source>
</evidence>
<dbReference type="GO" id="GO:0009793">
    <property type="term" value="P:embryo development ending in seed dormancy"/>
    <property type="evidence" value="ECO:0007669"/>
    <property type="project" value="EnsemblPlants"/>
</dbReference>
<dbReference type="Gene3D" id="3.40.50.720">
    <property type="entry name" value="NAD(P)-binding Rossmann-like Domain"/>
    <property type="match status" value="2"/>
</dbReference>
<dbReference type="FunFam" id="3.10.290.20:FF:000012">
    <property type="entry name" value="SUMO-activating enzyme subunit"/>
    <property type="match status" value="1"/>
</dbReference>
<dbReference type="GO" id="GO:0046872">
    <property type="term" value="F:metal ion binding"/>
    <property type="evidence" value="ECO:0007669"/>
    <property type="project" value="UniProtKB-KW"/>
</dbReference>
<keyword evidence="8" id="KW-0547">Nucleotide-binding</keyword>
<dbReference type="AlphaFoldDB" id="D7LBD8"/>
<dbReference type="FunFam" id="3.50.50.80:FF:000002">
    <property type="entry name" value="SUMO-activating enzyme subunit 2"/>
    <property type="match status" value="1"/>
</dbReference>
<dbReference type="Pfam" id="PF14732">
    <property type="entry name" value="UAE_UbL"/>
    <property type="match status" value="1"/>
</dbReference>
<feature type="compositionally biased region" description="Acidic residues" evidence="13">
    <location>
        <begin position="653"/>
        <end position="663"/>
    </location>
</feature>
<evidence type="ECO:0000256" key="4">
    <source>
        <dbReference type="ARBA" id="ARBA00005673"/>
    </source>
</evidence>
<dbReference type="eggNOG" id="KOG2013">
    <property type="taxonomic scope" value="Eukaryota"/>
</dbReference>
<evidence type="ECO:0000256" key="8">
    <source>
        <dbReference type="ARBA" id="ARBA00022741"/>
    </source>
</evidence>
<organism evidence="18">
    <name type="scientific">Arabidopsis lyrata subsp. lyrata</name>
    <name type="common">Lyre-leaved rock-cress</name>
    <dbReference type="NCBI Taxonomy" id="81972"/>
    <lineage>
        <taxon>Eukaryota</taxon>
        <taxon>Viridiplantae</taxon>
        <taxon>Streptophyta</taxon>
        <taxon>Embryophyta</taxon>
        <taxon>Tracheophyta</taxon>
        <taxon>Spermatophyta</taxon>
        <taxon>Magnoliopsida</taxon>
        <taxon>eudicotyledons</taxon>
        <taxon>Gunneridae</taxon>
        <taxon>Pentapetalae</taxon>
        <taxon>rosids</taxon>
        <taxon>malvids</taxon>
        <taxon>Brassicales</taxon>
        <taxon>Brassicaceae</taxon>
        <taxon>Camelineae</taxon>
        <taxon>Arabidopsis</taxon>
    </lineage>
</organism>
<keyword evidence="12" id="KW-0539">Nucleus</keyword>
<dbReference type="Gene3D" id="3.10.290.20">
    <property type="entry name" value="Ubiquitin-like 2 activating enzyme e1b. Chain: B, domain 3"/>
    <property type="match status" value="1"/>
</dbReference>
<keyword evidence="9" id="KW-0833">Ubl conjugation pathway</keyword>
<evidence type="ECO:0000256" key="11">
    <source>
        <dbReference type="ARBA" id="ARBA00022840"/>
    </source>
</evidence>
<evidence type="ECO:0000259" key="14">
    <source>
        <dbReference type="Pfam" id="PF00899"/>
    </source>
</evidence>
<comment type="similarity">
    <text evidence="4">Belongs to the ubiquitin-activating E1 family.</text>
</comment>
<evidence type="ECO:0000256" key="9">
    <source>
        <dbReference type="ARBA" id="ARBA00022786"/>
    </source>
</evidence>
<evidence type="ECO:0000259" key="16">
    <source>
        <dbReference type="Pfam" id="PF14732"/>
    </source>
</evidence>
<feature type="compositionally biased region" description="Polar residues" evidence="13">
    <location>
        <begin position="600"/>
        <end position="632"/>
    </location>
</feature>
<dbReference type="Proteomes" id="UP000008694">
    <property type="component" value="Unassembled WGS sequence"/>
</dbReference>
<dbReference type="Gene3D" id="1.10.10.2660">
    <property type="entry name" value="Ubiquitin-activating enzyme E1, SCCH domain"/>
    <property type="match status" value="2"/>
</dbReference>
<dbReference type="EMBL" id="GL348716">
    <property type="protein sequence ID" value="EFH54813.1"/>
    <property type="molecule type" value="Genomic_DNA"/>
</dbReference>
<evidence type="ECO:0000259" key="15">
    <source>
        <dbReference type="Pfam" id="PF10585"/>
    </source>
</evidence>
<feature type="compositionally biased region" description="Polar residues" evidence="13">
    <location>
        <begin position="200"/>
        <end position="213"/>
    </location>
</feature>
<dbReference type="PANTHER" id="PTHR10953">
    <property type="entry name" value="UBIQUITIN-ACTIVATING ENZYME E1"/>
    <property type="match status" value="1"/>
</dbReference>
<dbReference type="GO" id="GO:0031510">
    <property type="term" value="C:SUMO activating enzyme complex"/>
    <property type="evidence" value="ECO:0007669"/>
    <property type="project" value="TreeGrafter"/>
</dbReference>
<dbReference type="FunFam" id="3.40.50.720:FF:000618">
    <property type="entry name" value="SUMO-activating enzyme subunit 2"/>
    <property type="match status" value="1"/>
</dbReference>
<dbReference type="GO" id="GO:0016567">
    <property type="term" value="P:protein ubiquitination"/>
    <property type="evidence" value="ECO:0007669"/>
    <property type="project" value="UniProtKB-UniPathway"/>
</dbReference>
<dbReference type="GO" id="GO:0019948">
    <property type="term" value="F:SUMO activating enzyme activity"/>
    <property type="evidence" value="ECO:0007669"/>
    <property type="project" value="EnsemblPlants"/>
</dbReference>
<dbReference type="PANTHER" id="PTHR10953:SF5">
    <property type="entry name" value="SUMO-ACTIVATING ENZYME SUBUNIT 2"/>
    <property type="match status" value="1"/>
</dbReference>
<evidence type="ECO:0000256" key="6">
    <source>
        <dbReference type="ARBA" id="ARBA00022679"/>
    </source>
</evidence>
<dbReference type="CDD" id="cd01489">
    <property type="entry name" value="Uba2_SUMO"/>
    <property type="match status" value="1"/>
</dbReference>
<evidence type="ECO:0000313" key="18">
    <source>
        <dbReference type="Proteomes" id="UP000008694"/>
    </source>
</evidence>
<dbReference type="GO" id="GO:0016740">
    <property type="term" value="F:transferase activity"/>
    <property type="evidence" value="ECO:0007669"/>
    <property type="project" value="UniProtKB-KW"/>
</dbReference>
<feature type="compositionally biased region" description="Basic and acidic residues" evidence="13">
    <location>
        <begin position="639"/>
        <end position="652"/>
    </location>
</feature>
<name>D7LBD8_ARALL</name>
<dbReference type="InterPro" id="IPR019572">
    <property type="entry name" value="UBA_E1_SCCH"/>
</dbReference>
<evidence type="ECO:0000256" key="10">
    <source>
        <dbReference type="ARBA" id="ARBA00022833"/>
    </source>
</evidence>
<keyword evidence="18" id="KW-1185">Reference proteome</keyword>
<evidence type="ECO:0000256" key="2">
    <source>
        <dbReference type="ARBA" id="ARBA00004718"/>
    </source>
</evidence>
<keyword evidence="7" id="KW-0479">Metal-binding</keyword>
<evidence type="ECO:0000256" key="13">
    <source>
        <dbReference type="SAM" id="MobiDB-lite"/>
    </source>
</evidence>
<keyword evidence="10" id="KW-0862">Zinc</keyword>
<feature type="region of interest" description="Disordered" evidence="13">
    <location>
        <begin position="200"/>
        <end position="228"/>
    </location>
</feature>
<dbReference type="InterPro" id="IPR000594">
    <property type="entry name" value="ThiF_NAD_FAD-bd"/>
</dbReference>
<keyword evidence="11" id="KW-0067">ATP-binding</keyword>
<dbReference type="HOGENOM" id="CLU_013325_7_4_1"/>
<feature type="region of interest" description="Disordered" evidence="13">
    <location>
        <begin position="592"/>
        <end position="678"/>
    </location>
</feature>
<accession>D7LBD8</accession>
<dbReference type="Gramene" id="fgenesh2_kg.4__72__AT2G21470.2">
    <property type="protein sequence ID" value="fgenesh2_kg.4__72__AT2G21470.2"/>
    <property type="gene ID" value="fgenesh2_kg.4__72__AT2G21470.2"/>
</dbReference>
<evidence type="ECO:0000313" key="17">
    <source>
        <dbReference type="EMBL" id="EFH54813.1"/>
    </source>
</evidence>
<dbReference type="GO" id="GO:0016925">
    <property type="term" value="P:protein sumoylation"/>
    <property type="evidence" value="ECO:0007669"/>
    <property type="project" value="EnsemblPlants"/>
</dbReference>
<evidence type="ECO:0000256" key="1">
    <source>
        <dbReference type="ARBA" id="ARBA00004123"/>
    </source>
</evidence>
<dbReference type="InterPro" id="IPR042063">
    <property type="entry name" value="Ubi_acti_E1_SCCH"/>
</dbReference>
<evidence type="ECO:0000256" key="5">
    <source>
        <dbReference type="ARBA" id="ARBA00022598"/>
    </source>
</evidence>
<feature type="domain" description="Ubiquitin-activating enzyme SCCH" evidence="15">
    <location>
        <begin position="318"/>
        <end position="358"/>
    </location>
</feature>
<dbReference type="UniPathway" id="UPA00143"/>
<keyword evidence="5" id="KW-0436">Ligase</keyword>
<dbReference type="GO" id="GO:0005737">
    <property type="term" value="C:cytoplasm"/>
    <property type="evidence" value="ECO:0007669"/>
    <property type="project" value="TreeGrafter"/>
</dbReference>
<dbReference type="InterPro" id="IPR035985">
    <property type="entry name" value="Ubiquitin-activating_enz"/>
</dbReference>
<dbReference type="Pfam" id="PF00899">
    <property type="entry name" value="ThiF"/>
    <property type="match status" value="1"/>
</dbReference>
<dbReference type="Pfam" id="PF10585">
    <property type="entry name" value="UBA_E1_SCCH"/>
    <property type="match status" value="1"/>
</dbReference>